<dbReference type="PROSITE" id="PS51192">
    <property type="entry name" value="HELICASE_ATP_BIND_1"/>
    <property type="match status" value="1"/>
</dbReference>
<gene>
    <name evidence="12" type="ordered locus">Igag_0482</name>
</gene>
<name>E0SRX0_IGNAA</name>
<dbReference type="PIRSF" id="PIRSF037307">
    <property type="entry name" value="Lhr-like_helic_prd"/>
    <property type="match status" value="1"/>
</dbReference>
<keyword evidence="3" id="KW-0378">Hydrolase</keyword>
<dbReference type="Pfam" id="PF08494">
    <property type="entry name" value="DEAD_assoc"/>
    <property type="match status" value="1"/>
</dbReference>
<dbReference type="GO" id="GO:0006281">
    <property type="term" value="P:DNA repair"/>
    <property type="evidence" value="ECO:0007669"/>
    <property type="project" value="UniProtKB-KW"/>
</dbReference>
<feature type="domain" description="Helicase ATP-binding" evidence="10">
    <location>
        <begin position="43"/>
        <end position="237"/>
    </location>
</feature>
<evidence type="ECO:0000256" key="5">
    <source>
        <dbReference type="ARBA" id="ARBA00022840"/>
    </source>
</evidence>
<dbReference type="PANTHER" id="PTHR47962">
    <property type="entry name" value="ATP-DEPENDENT HELICASE LHR-RELATED-RELATED"/>
    <property type="match status" value="1"/>
</dbReference>
<reference evidence="12 13" key="1">
    <citation type="journal article" date="2010" name="Stand. Genomic Sci.">
        <title>Complete genome sequence of Ignisphaera aggregans type strain (AQ1.S1).</title>
        <authorList>
            <person name="Goker M."/>
            <person name="Held B."/>
            <person name="Lapidus A."/>
            <person name="Nolan M."/>
            <person name="Spring S."/>
            <person name="Yasawong M."/>
            <person name="Lucas S."/>
            <person name="Glavina Del Rio T."/>
            <person name="Tice H."/>
            <person name="Cheng J.F."/>
            <person name="Goodwin L."/>
            <person name="Tapia R."/>
            <person name="Pitluck S."/>
            <person name="Liolios K."/>
            <person name="Ivanova N."/>
            <person name="Mavromatis K."/>
            <person name="Mikhailova N."/>
            <person name="Pati A."/>
            <person name="Chen A."/>
            <person name="Palaniappan K."/>
            <person name="Brambilla E."/>
            <person name="Land M."/>
            <person name="Hauser L."/>
            <person name="Chang Y.J."/>
            <person name="Jeffries C.D."/>
            <person name="Brettin T."/>
            <person name="Detter J.C."/>
            <person name="Han C."/>
            <person name="Rohde M."/>
            <person name="Sikorski J."/>
            <person name="Woyke T."/>
            <person name="Bristow J."/>
            <person name="Eisen J.A."/>
            <person name="Markowitz V."/>
            <person name="Hugenholtz P."/>
            <person name="Kyrpides N.C."/>
            <person name="Klenk H.P."/>
        </authorList>
    </citation>
    <scope>NUCLEOTIDE SEQUENCE [LARGE SCALE GENOMIC DNA]</scope>
    <source>
        <strain evidence="13">DSM 17230 / JCM 13409 / AQ1.S1</strain>
    </source>
</reference>
<dbReference type="Pfam" id="PF00270">
    <property type="entry name" value="DEAD"/>
    <property type="match status" value="1"/>
</dbReference>
<dbReference type="InterPro" id="IPR011545">
    <property type="entry name" value="DEAD/DEAH_box_helicase_dom"/>
</dbReference>
<keyword evidence="7" id="KW-0234">DNA repair</keyword>
<dbReference type="InterPro" id="IPR045628">
    <property type="entry name" value="Lhr_WH_dom"/>
</dbReference>
<evidence type="ECO:0000256" key="9">
    <source>
        <dbReference type="ARBA" id="ARBA00093467"/>
    </source>
</evidence>
<dbReference type="InterPro" id="IPR052511">
    <property type="entry name" value="ATP-dep_Helicase"/>
</dbReference>
<dbReference type="GO" id="GO:0140097">
    <property type="term" value="F:catalytic activity, acting on DNA"/>
    <property type="evidence" value="ECO:0007669"/>
    <property type="project" value="UniProtKB-ARBA"/>
</dbReference>
<accession>E0SRX0</accession>
<dbReference type="InterPro" id="IPR027417">
    <property type="entry name" value="P-loop_NTPase"/>
</dbReference>
<dbReference type="CDD" id="cd18796">
    <property type="entry name" value="SF2_C_LHR"/>
    <property type="match status" value="1"/>
</dbReference>
<keyword evidence="1" id="KW-0547">Nucleotide-binding</keyword>
<dbReference type="Pfam" id="PF19306">
    <property type="entry name" value="WHD_Lhr"/>
    <property type="match status" value="1"/>
</dbReference>
<keyword evidence="13" id="KW-1185">Reference proteome</keyword>
<protein>
    <submittedName>
        <fullName evidence="12">ATP dependent helicase, Lhr family</fullName>
    </submittedName>
</protein>
<dbReference type="InterPro" id="IPR001650">
    <property type="entry name" value="Helicase_C-like"/>
</dbReference>
<evidence type="ECO:0000256" key="8">
    <source>
        <dbReference type="ARBA" id="ARBA00023235"/>
    </source>
</evidence>
<evidence type="ECO:0000256" key="7">
    <source>
        <dbReference type="ARBA" id="ARBA00023204"/>
    </source>
</evidence>
<evidence type="ECO:0000256" key="3">
    <source>
        <dbReference type="ARBA" id="ARBA00022801"/>
    </source>
</evidence>
<dbReference type="SUPFAM" id="SSF52540">
    <property type="entry name" value="P-loop containing nucleoside triphosphate hydrolases"/>
    <property type="match status" value="1"/>
</dbReference>
<evidence type="ECO:0000256" key="1">
    <source>
        <dbReference type="ARBA" id="ARBA00022741"/>
    </source>
</evidence>
<keyword evidence="4 12" id="KW-0347">Helicase</keyword>
<dbReference type="KEGG" id="iag:Igag_0482"/>
<dbReference type="HOGENOM" id="CLU_002025_0_0_2"/>
<dbReference type="SMART" id="SM00487">
    <property type="entry name" value="DEXDc"/>
    <property type="match status" value="1"/>
</dbReference>
<dbReference type="NCBIfam" id="NF010338">
    <property type="entry name" value="PRK13767.1"/>
    <property type="match status" value="1"/>
</dbReference>
<keyword evidence="2" id="KW-0227">DNA damage</keyword>
<evidence type="ECO:0000259" key="11">
    <source>
        <dbReference type="PROSITE" id="PS51194"/>
    </source>
</evidence>
<dbReference type="PROSITE" id="PS51194">
    <property type="entry name" value="HELICASE_CTER"/>
    <property type="match status" value="1"/>
</dbReference>
<dbReference type="GO" id="GO:0004386">
    <property type="term" value="F:helicase activity"/>
    <property type="evidence" value="ECO:0007669"/>
    <property type="project" value="UniProtKB-KW"/>
</dbReference>
<keyword evidence="5" id="KW-0067">ATP-binding</keyword>
<organism evidence="12 13">
    <name type="scientific">Ignisphaera aggregans (strain DSM 17230 / JCM 13409 / AQ1.S1)</name>
    <dbReference type="NCBI Taxonomy" id="583356"/>
    <lineage>
        <taxon>Archaea</taxon>
        <taxon>Thermoproteota</taxon>
        <taxon>Thermoprotei</taxon>
        <taxon>Desulfurococcales</taxon>
        <taxon>Desulfurococcaceae</taxon>
        <taxon>Ignisphaera</taxon>
    </lineage>
</organism>
<dbReference type="InterPro" id="IPR014001">
    <property type="entry name" value="Helicase_ATP-bd"/>
</dbReference>
<dbReference type="BioCyc" id="IAGG583356:GHAH-486-MONOMER"/>
<dbReference type="GO" id="GO:0016887">
    <property type="term" value="F:ATP hydrolysis activity"/>
    <property type="evidence" value="ECO:0007669"/>
    <property type="project" value="TreeGrafter"/>
</dbReference>
<keyword evidence="8" id="KW-0413">Isomerase</keyword>
<evidence type="ECO:0000256" key="6">
    <source>
        <dbReference type="ARBA" id="ARBA00023125"/>
    </source>
</evidence>
<dbReference type="Gene3D" id="3.40.50.300">
    <property type="entry name" value="P-loop containing nucleotide triphosphate hydrolases"/>
    <property type="match status" value="2"/>
</dbReference>
<keyword evidence="6" id="KW-0238">DNA-binding</keyword>
<feature type="domain" description="Helicase C-terminal" evidence="11">
    <location>
        <begin position="278"/>
        <end position="431"/>
    </location>
</feature>
<dbReference type="AlphaFoldDB" id="E0SRX0"/>
<comment type="similarity">
    <text evidence="9">Belongs to the Lhr helicase family. Lhr-Core subfamily.</text>
</comment>
<sequence>MDSSIIYAEEYSDDYVLNMLLNPIASWFKEHFNSMTPPQRMAIPYIKQKYNVLISSPTGTGKTLAAFLPIIDDLFRLGIEGRLEDKVYVVYVSPLRALNNDMRKNLIYPLEELKKVIYNAYGVNIDIRVAVRTSDTLPNEKAKMLRNPPHILITTPESLALALNATKFREKLSGVEWIVVDEIHDLASSKRGSHLMVSLERLVDLVGRDIQRIGLSATISPLEEVARFLAGYRDDGSPRPVVIVDARFSKPLDIKVVCPKMDLVYTPAQVLNEAIYEELTKYVLSHRTTLVFTNTRSATERVVYKLKKSLSSNGVLDADEIEAHHSSLSRDIRLEVEEKLKQGQLRVVVSSTSLELGIDIGYIDLVALLSSPKSVTRLLQRVGRSGHSAYAVSKGVIIVVDRDDLVECTVLAKLARERKIDRVKIPTNPLDVLAQHIVGMALEKPRTIDEILRILRRSYPYHNLDRDMFMRVIDYLAGRYPGLEDYNIYAKIRFDEETMTIGRKRGSRMIYQLNVGTIPDEAKVPVIAIKDGRKQYVGDLEEGFVEILSPEDIFVLGGRTYKVIAIHPTHIVVIPAEGEKPTVPTWFSEMLPLAYDSAIEVGRFRRIVAEMIKVLPREKVVEWLMKEYDIERHAAEYIYEYIYEQLVFMDGRIPSDKLIVIEMWRNPERGGMDIIFHSLFGRRVNDVLSRAYAYILAKAIGESVRITVTDNGFMLTIPTIVDIKTIARVVNEVRSYNVETIVREAIRRTELFKKRFRHCAERAFMILRRYKGVDVSLARRQINAEKLVQFIEEYKGFPIIEETYREILEDFMDLTHAKEVLEKIERGEIAIDYIYSDYAPSPFAHNIIAWGYSDIVLMEDKRKLIARLQDMVKKVLETKTMETNT</sequence>
<proteinExistence type="inferred from homology"/>
<dbReference type="InterPro" id="IPR013701">
    <property type="entry name" value="Lhr-like_DEAD/DEAH_assoc"/>
</dbReference>
<evidence type="ECO:0000256" key="4">
    <source>
        <dbReference type="ARBA" id="ARBA00022806"/>
    </source>
</evidence>
<dbReference type="STRING" id="583356.Igag_0482"/>
<dbReference type="InterPro" id="IPR017170">
    <property type="entry name" value="Lhr-like"/>
</dbReference>
<dbReference type="Pfam" id="PF00271">
    <property type="entry name" value="Helicase_C"/>
    <property type="match status" value="1"/>
</dbReference>
<dbReference type="PANTHER" id="PTHR47962:SF6">
    <property type="entry name" value="LARGE HELICASE-RELATED PROTEIN"/>
    <property type="match status" value="1"/>
</dbReference>
<dbReference type="EMBL" id="CP002098">
    <property type="protein sequence ID" value="ADM27320.1"/>
    <property type="molecule type" value="Genomic_DNA"/>
</dbReference>
<dbReference type="GO" id="GO:0005524">
    <property type="term" value="F:ATP binding"/>
    <property type="evidence" value="ECO:0007669"/>
    <property type="project" value="UniProtKB-KW"/>
</dbReference>
<evidence type="ECO:0000313" key="13">
    <source>
        <dbReference type="Proteomes" id="UP000001304"/>
    </source>
</evidence>
<evidence type="ECO:0000259" key="10">
    <source>
        <dbReference type="PROSITE" id="PS51192"/>
    </source>
</evidence>
<evidence type="ECO:0000313" key="12">
    <source>
        <dbReference type="EMBL" id="ADM27320.1"/>
    </source>
</evidence>
<dbReference type="GO" id="GO:0003677">
    <property type="term" value="F:DNA binding"/>
    <property type="evidence" value="ECO:0007669"/>
    <property type="project" value="UniProtKB-KW"/>
</dbReference>
<dbReference type="CDD" id="cd17922">
    <property type="entry name" value="DEXHc_LHR-like"/>
    <property type="match status" value="1"/>
</dbReference>
<dbReference type="Proteomes" id="UP000001304">
    <property type="component" value="Chromosome"/>
</dbReference>
<dbReference type="SMART" id="SM00490">
    <property type="entry name" value="HELICc"/>
    <property type="match status" value="1"/>
</dbReference>
<evidence type="ECO:0000256" key="2">
    <source>
        <dbReference type="ARBA" id="ARBA00022763"/>
    </source>
</evidence>